<protein>
    <recommendedName>
        <fullName evidence="2">Ig-like domain-containing protein</fullName>
    </recommendedName>
</protein>
<dbReference type="EMBL" id="CACVKT020009431">
    <property type="protein sequence ID" value="CAC5421874.1"/>
    <property type="molecule type" value="Genomic_DNA"/>
</dbReference>
<dbReference type="AlphaFoldDB" id="A0A6J8EMS2"/>
<keyword evidence="4" id="KW-1185">Reference proteome</keyword>
<sequence>MIAVKRNINSRFTSRYGLSDTFNLKVLNFTAADQGRYMCRGVVDEKYQQHAVIVNLCSIPDMISYVSFEQNENCSLSERKLLCTEDNTPYNDRIHKKGIIRIFKLPMSQQNFVDRNEKTASWRLVEYKCLTLNADKCVISNNTYQLNVEWISSNDTKPKTASSEKQPYTYTCKLNASNMEQNLPCNDTIQMYYSSKALYISDPEKYAIGSYVCELDGHDVFKNITTSSDKALMASNKASHNADNIARPDPSNGWQIEGYSSFDRRRRLEVGQQVSYTASRVSRSSIANERGNGLDLELGVSPNGTRNQKTEATMGNDKLQVSDLKIPTAKQINLDKSILNYIDVQFDTNTVGQKFIIHGSENGTPYADIDLTIKADPLPESDSSDAEEQDNTSEFMTLGDIQKL</sequence>
<feature type="domain" description="Ig-like" evidence="2">
    <location>
        <begin position="137"/>
        <end position="225"/>
    </location>
</feature>
<accession>A0A6J8EMS2</accession>
<reference evidence="3 4" key="1">
    <citation type="submission" date="2020-06" db="EMBL/GenBank/DDBJ databases">
        <authorList>
            <person name="Li R."/>
            <person name="Bekaert M."/>
        </authorList>
    </citation>
    <scope>NUCLEOTIDE SEQUENCE [LARGE SCALE GENOMIC DNA]</scope>
    <source>
        <strain evidence="4">wild</strain>
    </source>
</reference>
<feature type="compositionally biased region" description="Acidic residues" evidence="1">
    <location>
        <begin position="382"/>
        <end position="391"/>
    </location>
</feature>
<evidence type="ECO:0000256" key="1">
    <source>
        <dbReference type="SAM" id="MobiDB-lite"/>
    </source>
</evidence>
<name>A0A6J8EMS2_MYTCO</name>
<evidence type="ECO:0000313" key="4">
    <source>
        <dbReference type="Proteomes" id="UP000507470"/>
    </source>
</evidence>
<gene>
    <name evidence="3" type="ORF">MCOR_53959</name>
</gene>
<feature type="region of interest" description="Disordered" evidence="1">
    <location>
        <begin position="375"/>
        <end position="404"/>
    </location>
</feature>
<dbReference type="InterPro" id="IPR007110">
    <property type="entry name" value="Ig-like_dom"/>
</dbReference>
<proteinExistence type="predicted"/>
<organism evidence="3 4">
    <name type="scientific">Mytilus coruscus</name>
    <name type="common">Sea mussel</name>
    <dbReference type="NCBI Taxonomy" id="42192"/>
    <lineage>
        <taxon>Eukaryota</taxon>
        <taxon>Metazoa</taxon>
        <taxon>Spiralia</taxon>
        <taxon>Lophotrochozoa</taxon>
        <taxon>Mollusca</taxon>
        <taxon>Bivalvia</taxon>
        <taxon>Autobranchia</taxon>
        <taxon>Pteriomorphia</taxon>
        <taxon>Mytilida</taxon>
        <taxon>Mytiloidea</taxon>
        <taxon>Mytilidae</taxon>
        <taxon>Mytilinae</taxon>
        <taxon>Mytilus</taxon>
    </lineage>
</organism>
<evidence type="ECO:0000259" key="2">
    <source>
        <dbReference type="PROSITE" id="PS50835"/>
    </source>
</evidence>
<evidence type="ECO:0000313" key="3">
    <source>
        <dbReference type="EMBL" id="CAC5421874.1"/>
    </source>
</evidence>
<dbReference type="PROSITE" id="PS50835">
    <property type="entry name" value="IG_LIKE"/>
    <property type="match status" value="1"/>
</dbReference>
<dbReference type="Proteomes" id="UP000507470">
    <property type="component" value="Unassembled WGS sequence"/>
</dbReference>